<dbReference type="SMART" id="SM00464">
    <property type="entry name" value="LON"/>
    <property type="match status" value="1"/>
</dbReference>
<keyword evidence="2" id="KW-0378">Hydrolase</keyword>
<dbReference type="OrthoDB" id="291513at2"/>
<keyword evidence="2" id="KW-0645">Protease</keyword>
<dbReference type="InterPro" id="IPR003111">
    <property type="entry name" value="Lon_prtase_N"/>
</dbReference>
<evidence type="ECO:0000313" key="3">
    <source>
        <dbReference type="Proteomes" id="UP000318313"/>
    </source>
</evidence>
<protein>
    <submittedName>
        <fullName evidence="2">Lon protease</fullName>
        <ecNumber evidence="2">3.4.21.53</ecNumber>
    </submittedName>
</protein>
<dbReference type="InterPro" id="IPR046336">
    <property type="entry name" value="Lon_prtase_N_sf"/>
</dbReference>
<dbReference type="SUPFAM" id="SSF88697">
    <property type="entry name" value="PUA domain-like"/>
    <property type="match status" value="1"/>
</dbReference>
<name>A0A518IJF0_9PLAN</name>
<feature type="domain" description="Lon N-terminal" evidence="1">
    <location>
        <begin position="19"/>
        <end position="216"/>
    </location>
</feature>
<evidence type="ECO:0000259" key="1">
    <source>
        <dbReference type="PROSITE" id="PS51787"/>
    </source>
</evidence>
<dbReference type="Proteomes" id="UP000318313">
    <property type="component" value="Chromosome"/>
</dbReference>
<dbReference type="InterPro" id="IPR015947">
    <property type="entry name" value="PUA-like_sf"/>
</dbReference>
<dbReference type="PROSITE" id="PS51787">
    <property type="entry name" value="LON_N"/>
    <property type="match status" value="1"/>
</dbReference>
<sequence length="235" mass="26377">MTAFSELLEQRLKTFSGTVPVLELENCVLLPESVLSLRITATADCQLIAEALAADAFVAVSLKRTSGDPRSHRKPSTEIDSVCLASIVAPCQLESGDYSLLLQGICRAKSVTLQNSDRPYRKAILELKPDFYVDQPVIQREHRQFELLQQYASIFLEQANDPTYYHMLQRDITLGKLCDILAGTIKLEPVLSQLILQEHDVDLRSDLLLSFLKAKLREQQRNPFAGALSLEFSQN</sequence>
<evidence type="ECO:0000313" key="2">
    <source>
        <dbReference type="EMBL" id="QDV53217.1"/>
    </source>
</evidence>
<keyword evidence="3" id="KW-1185">Reference proteome</keyword>
<dbReference type="GO" id="GO:0006508">
    <property type="term" value="P:proteolysis"/>
    <property type="evidence" value="ECO:0007669"/>
    <property type="project" value="UniProtKB-KW"/>
</dbReference>
<dbReference type="RefSeq" id="WP_145312581.1">
    <property type="nucleotide sequence ID" value="NZ_CP037452.1"/>
</dbReference>
<organism evidence="2 3">
    <name type="scientific">Gimesia fumaroli</name>
    <dbReference type="NCBI Taxonomy" id="2527976"/>
    <lineage>
        <taxon>Bacteria</taxon>
        <taxon>Pseudomonadati</taxon>
        <taxon>Planctomycetota</taxon>
        <taxon>Planctomycetia</taxon>
        <taxon>Planctomycetales</taxon>
        <taxon>Planctomycetaceae</taxon>
        <taxon>Gimesia</taxon>
    </lineage>
</organism>
<dbReference type="GO" id="GO:0004252">
    <property type="term" value="F:serine-type endopeptidase activity"/>
    <property type="evidence" value="ECO:0007669"/>
    <property type="project" value="UniProtKB-EC"/>
</dbReference>
<accession>A0A518IJF0</accession>
<gene>
    <name evidence="2" type="primary">lon_2</name>
    <name evidence="2" type="ORF">Enr17x_52890</name>
</gene>
<proteinExistence type="predicted"/>
<dbReference type="Gene3D" id="2.30.130.40">
    <property type="entry name" value="LON domain-like"/>
    <property type="match status" value="1"/>
</dbReference>
<dbReference type="EC" id="3.4.21.53" evidence="2"/>
<reference evidence="2 3" key="1">
    <citation type="submission" date="2019-03" db="EMBL/GenBank/DDBJ databases">
        <title>Deep-cultivation of Planctomycetes and their phenomic and genomic characterization uncovers novel biology.</title>
        <authorList>
            <person name="Wiegand S."/>
            <person name="Jogler M."/>
            <person name="Boedeker C."/>
            <person name="Pinto D."/>
            <person name="Vollmers J."/>
            <person name="Rivas-Marin E."/>
            <person name="Kohn T."/>
            <person name="Peeters S.H."/>
            <person name="Heuer A."/>
            <person name="Rast P."/>
            <person name="Oberbeckmann S."/>
            <person name="Bunk B."/>
            <person name="Jeske O."/>
            <person name="Meyerdierks A."/>
            <person name="Storesund J.E."/>
            <person name="Kallscheuer N."/>
            <person name="Luecker S."/>
            <person name="Lage O.M."/>
            <person name="Pohl T."/>
            <person name="Merkel B.J."/>
            <person name="Hornburger P."/>
            <person name="Mueller R.-W."/>
            <person name="Bruemmer F."/>
            <person name="Labrenz M."/>
            <person name="Spormann A.M."/>
            <person name="Op den Camp H."/>
            <person name="Overmann J."/>
            <person name="Amann R."/>
            <person name="Jetten M.S.M."/>
            <person name="Mascher T."/>
            <person name="Medema M.H."/>
            <person name="Devos D.P."/>
            <person name="Kaster A.-K."/>
            <person name="Ovreas L."/>
            <person name="Rohde M."/>
            <person name="Galperin M.Y."/>
            <person name="Jogler C."/>
        </authorList>
    </citation>
    <scope>NUCLEOTIDE SEQUENCE [LARGE SCALE GENOMIC DNA]</scope>
    <source>
        <strain evidence="2 3">Enr17</strain>
    </source>
</reference>
<dbReference type="AlphaFoldDB" id="A0A518IJF0"/>
<dbReference type="KEGG" id="gfm:Enr17x_52890"/>
<dbReference type="EMBL" id="CP037452">
    <property type="protein sequence ID" value="QDV53217.1"/>
    <property type="molecule type" value="Genomic_DNA"/>
</dbReference>
<dbReference type="Pfam" id="PF02190">
    <property type="entry name" value="LON_substr_bdg"/>
    <property type="match status" value="1"/>
</dbReference>